<sequence>MKTDADQNPFASPRAAQADRDTPLQIEGATPLDVRGFCYACGAPGDQDFQQSFYWGRLLVDYSLCQNCLWRRPWQRASLLVNGSLTIAGFLIAGYAVILVRLILGDWSNDFARLLASLGIVVAIATGFLVLANIVLRLFAVFHWYPTSVGRGVYRLTSLNRNFAENYFRRLAEEE</sequence>
<keyword evidence="2" id="KW-0472">Membrane</keyword>
<reference evidence="3 4" key="1">
    <citation type="submission" date="2006-02" db="EMBL/GenBank/DDBJ databases">
        <authorList>
            <person name="Amann R."/>
            <person name="Ferriera S."/>
            <person name="Johnson J."/>
            <person name="Kravitz S."/>
            <person name="Halpern A."/>
            <person name="Remington K."/>
            <person name="Beeson K."/>
            <person name="Tran B."/>
            <person name="Rogers Y.-H."/>
            <person name="Friedman R."/>
            <person name="Venter J.C."/>
        </authorList>
    </citation>
    <scope>NUCLEOTIDE SEQUENCE [LARGE SCALE GENOMIC DNA]</scope>
    <source>
        <strain evidence="3 4">DSM 3645</strain>
    </source>
</reference>
<comment type="caution">
    <text evidence="3">The sequence shown here is derived from an EMBL/GenBank/DDBJ whole genome shotgun (WGS) entry which is preliminary data.</text>
</comment>
<accession>A4A1V8</accession>
<feature type="transmembrane region" description="Helical" evidence="2">
    <location>
        <begin position="116"/>
        <end position="145"/>
    </location>
</feature>
<evidence type="ECO:0000256" key="1">
    <source>
        <dbReference type="SAM" id="MobiDB-lite"/>
    </source>
</evidence>
<dbReference type="STRING" id="314230.DSM3645_13400"/>
<evidence type="ECO:0000313" key="4">
    <source>
        <dbReference type="Proteomes" id="UP000004358"/>
    </source>
</evidence>
<dbReference type="EMBL" id="AANZ01000038">
    <property type="protein sequence ID" value="EAQ77248.1"/>
    <property type="molecule type" value="Genomic_DNA"/>
</dbReference>
<organism evidence="3 4">
    <name type="scientific">Blastopirellula marina DSM 3645</name>
    <dbReference type="NCBI Taxonomy" id="314230"/>
    <lineage>
        <taxon>Bacteria</taxon>
        <taxon>Pseudomonadati</taxon>
        <taxon>Planctomycetota</taxon>
        <taxon>Planctomycetia</taxon>
        <taxon>Pirellulales</taxon>
        <taxon>Pirellulaceae</taxon>
        <taxon>Blastopirellula</taxon>
    </lineage>
</organism>
<name>A4A1V8_9BACT</name>
<dbReference type="AlphaFoldDB" id="A4A1V8"/>
<gene>
    <name evidence="3" type="ORF">DSM3645_13400</name>
</gene>
<dbReference type="Proteomes" id="UP000004358">
    <property type="component" value="Unassembled WGS sequence"/>
</dbReference>
<protein>
    <submittedName>
        <fullName evidence="3">Uncharacterized protein</fullName>
    </submittedName>
</protein>
<feature type="transmembrane region" description="Helical" evidence="2">
    <location>
        <begin position="79"/>
        <end position="104"/>
    </location>
</feature>
<evidence type="ECO:0000313" key="3">
    <source>
        <dbReference type="EMBL" id="EAQ77248.1"/>
    </source>
</evidence>
<keyword evidence="2" id="KW-1133">Transmembrane helix</keyword>
<proteinExistence type="predicted"/>
<keyword evidence="2" id="KW-0812">Transmembrane</keyword>
<dbReference type="RefSeq" id="WP_002650578.1">
    <property type="nucleotide sequence ID" value="NZ_CH672376.1"/>
</dbReference>
<evidence type="ECO:0000256" key="2">
    <source>
        <dbReference type="SAM" id="Phobius"/>
    </source>
</evidence>
<feature type="region of interest" description="Disordered" evidence="1">
    <location>
        <begin position="1"/>
        <end position="20"/>
    </location>
</feature>
<dbReference type="OrthoDB" id="276496at2"/>
<dbReference type="HOGENOM" id="CLU_1529701_0_0_0"/>